<dbReference type="PROSITE" id="PS00061">
    <property type="entry name" value="ADH_SHORT"/>
    <property type="match status" value="1"/>
</dbReference>
<evidence type="ECO:0000259" key="3">
    <source>
        <dbReference type="SMART" id="SM00822"/>
    </source>
</evidence>
<evidence type="ECO:0000256" key="2">
    <source>
        <dbReference type="ARBA" id="ARBA00023002"/>
    </source>
</evidence>
<comment type="caution">
    <text evidence="4">The sequence shown here is derived from an EMBL/GenBank/DDBJ whole genome shotgun (WGS) entry which is preliminary data.</text>
</comment>
<dbReference type="InterPro" id="IPR020904">
    <property type="entry name" value="Sc_DH/Rdtase_CS"/>
</dbReference>
<organism evidence="4 5">
    <name type="scientific">Pseudonocardia halophobica</name>
    <dbReference type="NCBI Taxonomy" id="29401"/>
    <lineage>
        <taxon>Bacteria</taxon>
        <taxon>Bacillati</taxon>
        <taxon>Actinomycetota</taxon>
        <taxon>Actinomycetes</taxon>
        <taxon>Pseudonocardiales</taxon>
        <taxon>Pseudonocardiaceae</taxon>
        <taxon>Pseudonocardia</taxon>
    </lineage>
</organism>
<gene>
    <name evidence="4" type="ORF">GCM10017577_09080</name>
</gene>
<dbReference type="GO" id="GO:0016616">
    <property type="term" value="F:oxidoreductase activity, acting on the CH-OH group of donors, NAD or NADP as acceptor"/>
    <property type="evidence" value="ECO:0007669"/>
    <property type="project" value="UniProtKB-ARBA"/>
</dbReference>
<dbReference type="PANTHER" id="PTHR42760">
    <property type="entry name" value="SHORT-CHAIN DEHYDROGENASES/REDUCTASES FAMILY MEMBER"/>
    <property type="match status" value="1"/>
</dbReference>
<proteinExistence type="inferred from homology"/>
<evidence type="ECO:0000256" key="1">
    <source>
        <dbReference type="ARBA" id="ARBA00006484"/>
    </source>
</evidence>
<dbReference type="PANTHER" id="PTHR42760:SF115">
    <property type="entry name" value="3-OXOACYL-[ACYL-CARRIER-PROTEIN] REDUCTASE FABG"/>
    <property type="match status" value="1"/>
</dbReference>
<dbReference type="AlphaFoldDB" id="A0A9W6KYQ1"/>
<dbReference type="EMBL" id="BSFQ01000003">
    <property type="protein sequence ID" value="GLL09768.1"/>
    <property type="molecule type" value="Genomic_DNA"/>
</dbReference>
<evidence type="ECO:0000313" key="4">
    <source>
        <dbReference type="EMBL" id="GLL09768.1"/>
    </source>
</evidence>
<sequence length="261" mass="26607">MMVDFGLSGRTVLVTGGASGIGRATVGLAAAAGAHVAVLDLNADAVSETVEEVRAAGGTVAGYSVDVREDKDVADVVARVEQELGSIHGVVAAAGISRPKPATELTSREFAETVDVNLIGVFNTAAATGAVMLERGTGCFVAIGSTDSLGGHVDRSHYAASKHGVAGLVKSLAIEWGPRGVRANVVAPGVVDTPLLRSVHDEASLDRNYRNKIPLRRLARGEDQGGAALFLISDAAAYVSGAVLPVDGGLTAGYFNTFDPS</sequence>
<dbReference type="FunFam" id="3.40.50.720:FF:000084">
    <property type="entry name" value="Short-chain dehydrogenase reductase"/>
    <property type="match status" value="1"/>
</dbReference>
<dbReference type="InterPro" id="IPR036291">
    <property type="entry name" value="NAD(P)-bd_dom_sf"/>
</dbReference>
<dbReference type="RefSeq" id="WP_231498146.1">
    <property type="nucleotide sequence ID" value="NZ_BAAAUZ010000011.1"/>
</dbReference>
<protein>
    <submittedName>
        <fullName evidence="4">Beta-ketoacyl-ACP reductase</fullName>
    </submittedName>
</protein>
<dbReference type="CDD" id="cd05233">
    <property type="entry name" value="SDR_c"/>
    <property type="match status" value="1"/>
</dbReference>
<dbReference type="InterPro" id="IPR057326">
    <property type="entry name" value="KR_dom"/>
</dbReference>
<evidence type="ECO:0000313" key="5">
    <source>
        <dbReference type="Proteomes" id="UP001143463"/>
    </source>
</evidence>
<dbReference type="SUPFAM" id="SSF51735">
    <property type="entry name" value="NAD(P)-binding Rossmann-fold domains"/>
    <property type="match status" value="1"/>
</dbReference>
<keyword evidence="5" id="KW-1185">Reference proteome</keyword>
<dbReference type="Gene3D" id="3.40.50.720">
    <property type="entry name" value="NAD(P)-binding Rossmann-like Domain"/>
    <property type="match status" value="1"/>
</dbReference>
<comment type="similarity">
    <text evidence="1">Belongs to the short-chain dehydrogenases/reductases (SDR) family.</text>
</comment>
<reference evidence="4" key="2">
    <citation type="submission" date="2023-01" db="EMBL/GenBank/DDBJ databases">
        <authorList>
            <person name="Sun Q."/>
            <person name="Evtushenko L."/>
        </authorList>
    </citation>
    <scope>NUCLEOTIDE SEQUENCE</scope>
    <source>
        <strain evidence="4">VKM Ac-1069</strain>
    </source>
</reference>
<dbReference type="SMART" id="SM00822">
    <property type="entry name" value="PKS_KR"/>
    <property type="match status" value="1"/>
</dbReference>
<dbReference type="Proteomes" id="UP001143463">
    <property type="component" value="Unassembled WGS sequence"/>
</dbReference>
<reference evidence="4" key="1">
    <citation type="journal article" date="2014" name="Int. J. Syst. Evol. Microbiol.">
        <title>Complete genome sequence of Corynebacterium casei LMG S-19264T (=DSM 44701T), isolated from a smear-ripened cheese.</title>
        <authorList>
            <consortium name="US DOE Joint Genome Institute (JGI-PGF)"/>
            <person name="Walter F."/>
            <person name="Albersmeier A."/>
            <person name="Kalinowski J."/>
            <person name="Ruckert C."/>
        </authorList>
    </citation>
    <scope>NUCLEOTIDE SEQUENCE</scope>
    <source>
        <strain evidence="4">VKM Ac-1069</strain>
    </source>
</reference>
<dbReference type="Pfam" id="PF13561">
    <property type="entry name" value="adh_short_C2"/>
    <property type="match status" value="1"/>
</dbReference>
<dbReference type="InterPro" id="IPR002347">
    <property type="entry name" value="SDR_fam"/>
</dbReference>
<accession>A0A9W6KYQ1</accession>
<keyword evidence="2" id="KW-0560">Oxidoreductase</keyword>
<dbReference type="PRINTS" id="PR00081">
    <property type="entry name" value="GDHRDH"/>
</dbReference>
<name>A0A9W6KYQ1_9PSEU</name>
<feature type="domain" description="Ketoreductase" evidence="3">
    <location>
        <begin position="10"/>
        <end position="179"/>
    </location>
</feature>